<evidence type="ECO:0000256" key="3">
    <source>
        <dbReference type="ARBA" id="ARBA00023274"/>
    </source>
</evidence>
<evidence type="ECO:0000256" key="1">
    <source>
        <dbReference type="ARBA" id="ARBA00010254"/>
    </source>
</evidence>
<dbReference type="OrthoDB" id="274752at2759"/>
<reference evidence="5 6" key="1">
    <citation type="submission" date="2015-08" db="EMBL/GenBank/DDBJ databases">
        <title>Genome sequencing of Penicillium nordicum.</title>
        <authorList>
            <person name="Nguyen H.D."/>
            <person name="Seifert K.A."/>
        </authorList>
    </citation>
    <scope>NUCLEOTIDE SEQUENCE [LARGE SCALE GENOMIC DNA]</scope>
    <source>
        <strain evidence="5 6">DAOMC 185683</strain>
    </source>
</reference>
<evidence type="ECO:0000313" key="6">
    <source>
        <dbReference type="Proteomes" id="UP000037696"/>
    </source>
</evidence>
<dbReference type="Proteomes" id="UP000037696">
    <property type="component" value="Unassembled WGS sequence"/>
</dbReference>
<name>A0A0M8P7G0_9EURO</name>
<comment type="similarity">
    <text evidence="1">Belongs to the universal ribosomal protein uS17 family.</text>
</comment>
<feature type="region of interest" description="Disordered" evidence="4">
    <location>
        <begin position="44"/>
        <end position="65"/>
    </location>
</feature>
<proteinExistence type="inferred from homology"/>
<keyword evidence="2" id="KW-0689">Ribosomal protein</keyword>
<feature type="compositionally biased region" description="Polar residues" evidence="4">
    <location>
        <begin position="135"/>
        <end position="144"/>
    </location>
</feature>
<dbReference type="GO" id="GO:1990904">
    <property type="term" value="C:ribonucleoprotein complex"/>
    <property type="evidence" value="ECO:0007669"/>
    <property type="project" value="UniProtKB-KW"/>
</dbReference>
<dbReference type="Pfam" id="PF00366">
    <property type="entry name" value="Ribosomal_S17"/>
    <property type="match status" value="1"/>
</dbReference>
<dbReference type="EMBL" id="LHQQ01000095">
    <property type="protein sequence ID" value="KOS42864.1"/>
    <property type="molecule type" value="Genomic_DNA"/>
</dbReference>
<dbReference type="InterPro" id="IPR012340">
    <property type="entry name" value="NA-bd_OB-fold"/>
</dbReference>
<dbReference type="InterPro" id="IPR000266">
    <property type="entry name" value="Ribosomal_uS17"/>
</dbReference>
<dbReference type="Gene3D" id="2.40.50.140">
    <property type="entry name" value="Nucleic acid-binding proteins"/>
    <property type="match status" value="1"/>
</dbReference>
<dbReference type="GO" id="GO:0005840">
    <property type="term" value="C:ribosome"/>
    <property type="evidence" value="ECO:0007669"/>
    <property type="project" value="UniProtKB-KW"/>
</dbReference>
<keyword evidence="3" id="KW-0687">Ribonucleoprotein</keyword>
<keyword evidence="6" id="KW-1185">Reference proteome</keyword>
<dbReference type="GO" id="GO:0003735">
    <property type="term" value="F:structural constituent of ribosome"/>
    <property type="evidence" value="ECO:0007669"/>
    <property type="project" value="InterPro"/>
</dbReference>
<evidence type="ECO:0000256" key="2">
    <source>
        <dbReference type="ARBA" id="ARBA00022980"/>
    </source>
</evidence>
<organism evidence="5 6">
    <name type="scientific">Penicillium nordicum</name>
    <dbReference type="NCBI Taxonomy" id="229535"/>
    <lineage>
        <taxon>Eukaryota</taxon>
        <taxon>Fungi</taxon>
        <taxon>Dikarya</taxon>
        <taxon>Ascomycota</taxon>
        <taxon>Pezizomycotina</taxon>
        <taxon>Eurotiomycetes</taxon>
        <taxon>Eurotiomycetidae</taxon>
        <taxon>Eurotiales</taxon>
        <taxon>Aspergillaceae</taxon>
        <taxon>Penicillium</taxon>
    </lineage>
</organism>
<dbReference type="GO" id="GO:0006412">
    <property type="term" value="P:translation"/>
    <property type="evidence" value="ECO:0007669"/>
    <property type="project" value="InterPro"/>
</dbReference>
<feature type="compositionally biased region" description="Low complexity" evidence="4">
    <location>
        <begin position="145"/>
        <end position="160"/>
    </location>
</feature>
<evidence type="ECO:0000313" key="5">
    <source>
        <dbReference type="EMBL" id="KOS42864.1"/>
    </source>
</evidence>
<feature type="compositionally biased region" description="Polar residues" evidence="4">
    <location>
        <begin position="46"/>
        <end position="59"/>
    </location>
</feature>
<feature type="region of interest" description="Disordered" evidence="4">
    <location>
        <begin position="135"/>
        <end position="162"/>
    </location>
</feature>
<evidence type="ECO:0000256" key="4">
    <source>
        <dbReference type="SAM" id="MobiDB-lite"/>
    </source>
</evidence>
<evidence type="ECO:0008006" key="7">
    <source>
        <dbReference type="Google" id="ProtNLM"/>
    </source>
</evidence>
<accession>A0A0M8P7G0</accession>
<sequence>MPTRRSAHGIHVLKYECFAIKLPSYSLVHPSRCLILECKQCKHASPRNSRNPQRQTPQARNHLGGHHYHKPFACLPISHRSSSPIPSNYNRKSNRLLPHPTMAPSHLLRATMPLRASITTPLSLTRPSILQSTTYLTTPLRNASTTTPTPTKPKNTGTETQAPSRLRNYASALKTGTVVSVGRMDRTVRVCHRHTSWDRHIRKFYAQETHYLVSDPRNSLRDGDIIEFSSGAPKSRNVHHVVERIVTPFGEAIENRPAVPSKEEREAERETRWAAKYLRRESRRLGREVDLVKEAAKAGVPVSNGEVLSTAQLIHRIHAENERVGKVKRIVQERVAESERVTQERLKEAEK</sequence>
<protein>
    <recommendedName>
        <fullName evidence="7">Nucleic acid-binding, OB-fold</fullName>
    </recommendedName>
</protein>
<dbReference type="SUPFAM" id="SSF50249">
    <property type="entry name" value="Nucleic acid-binding proteins"/>
    <property type="match status" value="1"/>
</dbReference>
<comment type="caution">
    <text evidence="5">The sequence shown here is derived from an EMBL/GenBank/DDBJ whole genome shotgun (WGS) entry which is preliminary data.</text>
</comment>
<gene>
    <name evidence="5" type="ORF">ACN38_g6272</name>
</gene>
<dbReference type="STRING" id="229535.A0A0M8P7G0"/>
<dbReference type="AlphaFoldDB" id="A0A0M8P7G0"/>